<keyword evidence="1" id="KW-1133">Transmembrane helix</keyword>
<keyword evidence="1" id="KW-0472">Membrane</keyword>
<protein>
    <submittedName>
        <fullName evidence="2">Uncharacterized protein</fullName>
    </submittedName>
</protein>
<evidence type="ECO:0000313" key="2">
    <source>
        <dbReference type="EMBL" id="KAF8437497.1"/>
    </source>
</evidence>
<reference evidence="2" key="1">
    <citation type="submission" date="2019-10" db="EMBL/GenBank/DDBJ databases">
        <authorList>
            <consortium name="DOE Joint Genome Institute"/>
            <person name="Kuo A."/>
            <person name="Miyauchi S."/>
            <person name="Kiss E."/>
            <person name="Drula E."/>
            <person name="Kohler A."/>
            <person name="Sanchez-Garcia M."/>
            <person name="Andreopoulos B."/>
            <person name="Barry K.W."/>
            <person name="Bonito G."/>
            <person name="Buee M."/>
            <person name="Carver A."/>
            <person name="Chen C."/>
            <person name="Cichocki N."/>
            <person name="Clum A."/>
            <person name="Culley D."/>
            <person name="Crous P.W."/>
            <person name="Fauchery L."/>
            <person name="Girlanda M."/>
            <person name="Hayes R."/>
            <person name="Keri Z."/>
            <person name="LaButti K."/>
            <person name="Lipzen A."/>
            <person name="Lombard V."/>
            <person name="Magnuson J."/>
            <person name="Maillard F."/>
            <person name="Morin E."/>
            <person name="Murat C."/>
            <person name="Nolan M."/>
            <person name="Ohm R."/>
            <person name="Pangilinan J."/>
            <person name="Pereira M."/>
            <person name="Perotto S."/>
            <person name="Peter M."/>
            <person name="Riley R."/>
            <person name="Sitrit Y."/>
            <person name="Stielow B."/>
            <person name="Szollosi G."/>
            <person name="Zifcakova L."/>
            <person name="Stursova M."/>
            <person name="Spatafora J.W."/>
            <person name="Tedersoo L."/>
            <person name="Vaario L.-M."/>
            <person name="Yamada A."/>
            <person name="Yan M."/>
            <person name="Wang P."/>
            <person name="Xu J."/>
            <person name="Bruns T."/>
            <person name="Baldrian P."/>
            <person name="Vilgalys R."/>
            <person name="Henrissat B."/>
            <person name="Grigoriev I.V."/>
            <person name="Hibbett D."/>
            <person name="Nagy L.G."/>
            <person name="Martin F.M."/>
        </authorList>
    </citation>
    <scope>NUCLEOTIDE SEQUENCE</scope>
    <source>
        <strain evidence="2">BED1</strain>
    </source>
</reference>
<dbReference type="AlphaFoldDB" id="A0AAD4BR20"/>
<name>A0AAD4BR20_BOLED</name>
<sequence length="264" mass="29562">MSALSYPEPAFEFLQKVDYTALLTLSREIDYVWVMTQHSLSNLQAPDSMIAQTLELDLHNVSFDSLFWSFSCHFNNSYGHFKGTVTHVVVFWQLPIFIAAADCIHVYSHPHGPLSSRVNQVPGFSTCDHSLSTSSPVLYFYLLGLRATISIMLLGLAAIQTLKQSVEMYQVTKQWKPNQYMQLLVKDGILYFVVVREFHDHKHHGQWEGIDAGFGASLHLISGENAVVSAVAIADATVNQVMEGEADESEGIQLEMRGDNIHQA</sequence>
<organism evidence="2 3">
    <name type="scientific">Boletus edulis BED1</name>
    <dbReference type="NCBI Taxonomy" id="1328754"/>
    <lineage>
        <taxon>Eukaryota</taxon>
        <taxon>Fungi</taxon>
        <taxon>Dikarya</taxon>
        <taxon>Basidiomycota</taxon>
        <taxon>Agaricomycotina</taxon>
        <taxon>Agaricomycetes</taxon>
        <taxon>Agaricomycetidae</taxon>
        <taxon>Boletales</taxon>
        <taxon>Boletineae</taxon>
        <taxon>Boletaceae</taxon>
        <taxon>Boletoideae</taxon>
        <taxon>Boletus</taxon>
    </lineage>
</organism>
<keyword evidence="1" id="KW-0812">Transmembrane</keyword>
<comment type="caution">
    <text evidence="2">The sequence shown here is derived from an EMBL/GenBank/DDBJ whole genome shotgun (WGS) entry which is preliminary data.</text>
</comment>
<keyword evidence="3" id="KW-1185">Reference proteome</keyword>
<dbReference type="EMBL" id="WHUW01000018">
    <property type="protein sequence ID" value="KAF8437497.1"/>
    <property type="molecule type" value="Genomic_DNA"/>
</dbReference>
<dbReference type="Proteomes" id="UP001194468">
    <property type="component" value="Unassembled WGS sequence"/>
</dbReference>
<evidence type="ECO:0000256" key="1">
    <source>
        <dbReference type="SAM" id="Phobius"/>
    </source>
</evidence>
<gene>
    <name evidence="2" type="ORF">L210DRAFT_3505252</name>
</gene>
<reference evidence="2" key="2">
    <citation type="journal article" date="2020" name="Nat. Commun.">
        <title>Large-scale genome sequencing of mycorrhizal fungi provides insights into the early evolution of symbiotic traits.</title>
        <authorList>
            <person name="Miyauchi S."/>
            <person name="Kiss E."/>
            <person name="Kuo A."/>
            <person name="Drula E."/>
            <person name="Kohler A."/>
            <person name="Sanchez-Garcia M."/>
            <person name="Morin E."/>
            <person name="Andreopoulos B."/>
            <person name="Barry K.W."/>
            <person name="Bonito G."/>
            <person name="Buee M."/>
            <person name="Carver A."/>
            <person name="Chen C."/>
            <person name="Cichocki N."/>
            <person name="Clum A."/>
            <person name="Culley D."/>
            <person name="Crous P.W."/>
            <person name="Fauchery L."/>
            <person name="Girlanda M."/>
            <person name="Hayes R.D."/>
            <person name="Keri Z."/>
            <person name="LaButti K."/>
            <person name="Lipzen A."/>
            <person name="Lombard V."/>
            <person name="Magnuson J."/>
            <person name="Maillard F."/>
            <person name="Murat C."/>
            <person name="Nolan M."/>
            <person name="Ohm R.A."/>
            <person name="Pangilinan J."/>
            <person name="Pereira M.F."/>
            <person name="Perotto S."/>
            <person name="Peter M."/>
            <person name="Pfister S."/>
            <person name="Riley R."/>
            <person name="Sitrit Y."/>
            <person name="Stielow J.B."/>
            <person name="Szollosi G."/>
            <person name="Zifcakova L."/>
            <person name="Stursova M."/>
            <person name="Spatafora J.W."/>
            <person name="Tedersoo L."/>
            <person name="Vaario L.M."/>
            <person name="Yamada A."/>
            <person name="Yan M."/>
            <person name="Wang P."/>
            <person name="Xu J."/>
            <person name="Bruns T."/>
            <person name="Baldrian P."/>
            <person name="Vilgalys R."/>
            <person name="Dunand C."/>
            <person name="Henrissat B."/>
            <person name="Grigoriev I.V."/>
            <person name="Hibbett D."/>
            <person name="Nagy L.G."/>
            <person name="Martin F.M."/>
        </authorList>
    </citation>
    <scope>NUCLEOTIDE SEQUENCE</scope>
    <source>
        <strain evidence="2">BED1</strain>
    </source>
</reference>
<accession>A0AAD4BR20</accession>
<evidence type="ECO:0000313" key="3">
    <source>
        <dbReference type="Proteomes" id="UP001194468"/>
    </source>
</evidence>
<feature type="transmembrane region" description="Helical" evidence="1">
    <location>
        <begin position="138"/>
        <end position="159"/>
    </location>
</feature>
<proteinExistence type="predicted"/>